<feature type="non-terminal residue" evidence="1">
    <location>
        <position position="1"/>
    </location>
</feature>
<dbReference type="EMBL" id="BRYB01005691">
    <property type="protein sequence ID" value="GMI27772.1"/>
    <property type="molecule type" value="Genomic_DNA"/>
</dbReference>
<reference evidence="1 2" key="1">
    <citation type="journal article" date="2023" name="Commun. Biol.">
        <title>Genome analysis of Parmales, the sister group of diatoms, reveals the evolutionary specialization of diatoms from phago-mixotrophs to photoautotrophs.</title>
        <authorList>
            <person name="Ban H."/>
            <person name="Sato S."/>
            <person name="Yoshikawa S."/>
            <person name="Yamada K."/>
            <person name="Nakamura Y."/>
            <person name="Ichinomiya M."/>
            <person name="Sato N."/>
            <person name="Blanc-Mathieu R."/>
            <person name="Endo H."/>
            <person name="Kuwata A."/>
            <person name="Ogata H."/>
        </authorList>
    </citation>
    <scope>NUCLEOTIDE SEQUENCE [LARGE SCALE GENOMIC DNA]</scope>
</reference>
<dbReference type="SUPFAM" id="SSF55961">
    <property type="entry name" value="Bet v1-like"/>
    <property type="match status" value="1"/>
</dbReference>
<protein>
    <submittedName>
        <fullName evidence="1">Uncharacterized protein</fullName>
    </submittedName>
</protein>
<accession>A0ABQ6MKT6</accession>
<gene>
    <name evidence="1" type="ORF">TeGR_g9671</name>
</gene>
<evidence type="ECO:0000313" key="1">
    <source>
        <dbReference type="EMBL" id="GMI27772.1"/>
    </source>
</evidence>
<organism evidence="1 2">
    <name type="scientific">Tetraparma gracilis</name>
    <dbReference type="NCBI Taxonomy" id="2962635"/>
    <lineage>
        <taxon>Eukaryota</taxon>
        <taxon>Sar</taxon>
        <taxon>Stramenopiles</taxon>
        <taxon>Ochrophyta</taxon>
        <taxon>Bolidophyceae</taxon>
        <taxon>Parmales</taxon>
        <taxon>Triparmaceae</taxon>
        <taxon>Tetraparma</taxon>
    </lineage>
</organism>
<name>A0ABQ6MKT6_9STRA</name>
<proteinExistence type="predicted"/>
<dbReference type="Gene3D" id="3.30.530.20">
    <property type="match status" value="2"/>
</dbReference>
<dbReference type="Proteomes" id="UP001165060">
    <property type="component" value="Unassembled WGS sequence"/>
</dbReference>
<sequence>KAEGVVDASAPDVLAWLWHNCTHKRNLEHERKNGNLLKMELDVSGTRSKFMVGTRKMPGAISNRVFANWWTWAKEQNGDLVAAFTPHEDYGPGAEKQIVDAALETAKRSVLATTQGFFRIKILAPNVCRVTFVVQGSLGGSFTKQAMALVVKSTLSIVKELQDNVALGKAKATLDCSATEAFAYQFAVCGREKMRASREGGDHARFIFKEHAKHDFEWALVKKMPFPLTNREFLDRVLSFKEPTGDLVLVFEALPDITNVDYGANLKVVRAKTTGVVRFKPINDDTQCEVTLVQHGDAGGLVPERVAAAKIPQALGSVGNMRELFQRDDAIDGAKTSELAAIIN</sequence>
<dbReference type="InterPro" id="IPR023393">
    <property type="entry name" value="START-like_dom_sf"/>
</dbReference>
<comment type="caution">
    <text evidence="1">The sequence shown here is derived from an EMBL/GenBank/DDBJ whole genome shotgun (WGS) entry which is preliminary data.</text>
</comment>
<keyword evidence="2" id="KW-1185">Reference proteome</keyword>
<evidence type="ECO:0000313" key="2">
    <source>
        <dbReference type="Proteomes" id="UP001165060"/>
    </source>
</evidence>